<evidence type="ECO:0000259" key="3">
    <source>
        <dbReference type="PROSITE" id="PS50977"/>
    </source>
</evidence>
<keyword evidence="5" id="KW-1185">Reference proteome</keyword>
<evidence type="ECO:0000313" key="4">
    <source>
        <dbReference type="EMBL" id="ODR99282.1"/>
    </source>
</evidence>
<dbReference type="AlphaFoldDB" id="A0A1E3W0H2"/>
<dbReference type="PRINTS" id="PR00455">
    <property type="entry name" value="HTHTETR"/>
</dbReference>
<accession>A0A1E3W0H2</accession>
<sequence length="188" mass="21580">MRRRAASQEETRRKIVEATMHLHEELGPRNTTISSIAERAGVQRLTVYRHFPDEMAVFQACTSHWLEQHPLPDPADWANERDPLARYRAAIRAFYDYFAGTRRMWTVSFRDVAEVPALQQPMADVAAFLDDVADDLIRAFGKAASSDQIAATIRHALHFLTWAELEDQGLDTDRKLELVTHWLCCSRS</sequence>
<reference evidence="4 5" key="1">
    <citation type="journal article" date="2016" name="Environ. Microbiol.">
        <title>New Methyloceanibacter diversity from North Sea sediments includes methanotroph containing solely the soluble methane monooxygenase.</title>
        <authorList>
            <person name="Vekeman B."/>
            <person name="Kerckhof F.M."/>
            <person name="Cremers G."/>
            <person name="de Vos P."/>
            <person name="Vandamme P."/>
            <person name="Boon N."/>
            <person name="Op den Camp H.J."/>
            <person name="Heylen K."/>
        </authorList>
    </citation>
    <scope>NUCLEOTIDE SEQUENCE [LARGE SCALE GENOMIC DNA]</scope>
    <source>
        <strain evidence="4 5">R-67174</strain>
    </source>
</reference>
<dbReference type="Proteomes" id="UP000094501">
    <property type="component" value="Unassembled WGS sequence"/>
</dbReference>
<feature type="DNA-binding region" description="H-T-H motif" evidence="2">
    <location>
        <begin position="32"/>
        <end position="51"/>
    </location>
</feature>
<evidence type="ECO:0000256" key="1">
    <source>
        <dbReference type="ARBA" id="ARBA00023125"/>
    </source>
</evidence>
<dbReference type="PROSITE" id="PS50977">
    <property type="entry name" value="HTH_TETR_2"/>
    <property type="match status" value="1"/>
</dbReference>
<organism evidence="4 5">
    <name type="scientific">Methyloceanibacter methanicus</name>
    <dbReference type="NCBI Taxonomy" id="1774968"/>
    <lineage>
        <taxon>Bacteria</taxon>
        <taxon>Pseudomonadati</taxon>
        <taxon>Pseudomonadota</taxon>
        <taxon>Alphaproteobacteria</taxon>
        <taxon>Hyphomicrobiales</taxon>
        <taxon>Hyphomicrobiaceae</taxon>
        <taxon>Methyloceanibacter</taxon>
    </lineage>
</organism>
<dbReference type="Pfam" id="PF00440">
    <property type="entry name" value="TetR_N"/>
    <property type="match status" value="1"/>
</dbReference>
<evidence type="ECO:0000256" key="2">
    <source>
        <dbReference type="PROSITE-ProRule" id="PRU00335"/>
    </source>
</evidence>
<dbReference type="SUPFAM" id="SSF46689">
    <property type="entry name" value="Homeodomain-like"/>
    <property type="match status" value="1"/>
</dbReference>
<dbReference type="PANTHER" id="PTHR30055:SF226">
    <property type="entry name" value="HTH-TYPE TRANSCRIPTIONAL REGULATOR PKSA"/>
    <property type="match status" value="1"/>
</dbReference>
<name>A0A1E3W0H2_9HYPH</name>
<dbReference type="InterPro" id="IPR009057">
    <property type="entry name" value="Homeodomain-like_sf"/>
</dbReference>
<dbReference type="OrthoDB" id="8535430at2"/>
<keyword evidence="1 2" id="KW-0238">DNA-binding</keyword>
<dbReference type="EMBL" id="LPWG01000011">
    <property type="protein sequence ID" value="ODR99282.1"/>
    <property type="molecule type" value="Genomic_DNA"/>
</dbReference>
<dbReference type="GO" id="GO:0000976">
    <property type="term" value="F:transcription cis-regulatory region binding"/>
    <property type="evidence" value="ECO:0007669"/>
    <property type="project" value="TreeGrafter"/>
</dbReference>
<feature type="domain" description="HTH tetR-type" evidence="3">
    <location>
        <begin position="9"/>
        <end position="69"/>
    </location>
</feature>
<comment type="caution">
    <text evidence="4">The sequence shown here is derived from an EMBL/GenBank/DDBJ whole genome shotgun (WGS) entry which is preliminary data.</text>
</comment>
<protein>
    <recommendedName>
        <fullName evidence="3">HTH tetR-type domain-containing protein</fullName>
    </recommendedName>
</protein>
<evidence type="ECO:0000313" key="5">
    <source>
        <dbReference type="Proteomes" id="UP000094501"/>
    </source>
</evidence>
<dbReference type="InterPro" id="IPR050109">
    <property type="entry name" value="HTH-type_TetR-like_transc_reg"/>
</dbReference>
<dbReference type="PANTHER" id="PTHR30055">
    <property type="entry name" value="HTH-TYPE TRANSCRIPTIONAL REGULATOR RUTR"/>
    <property type="match status" value="1"/>
</dbReference>
<gene>
    <name evidence="4" type="ORF">AUC68_04610</name>
</gene>
<dbReference type="GO" id="GO:0003700">
    <property type="term" value="F:DNA-binding transcription factor activity"/>
    <property type="evidence" value="ECO:0007669"/>
    <property type="project" value="TreeGrafter"/>
</dbReference>
<dbReference type="InterPro" id="IPR001647">
    <property type="entry name" value="HTH_TetR"/>
</dbReference>
<dbReference type="Gene3D" id="1.10.357.10">
    <property type="entry name" value="Tetracycline Repressor, domain 2"/>
    <property type="match status" value="1"/>
</dbReference>
<proteinExistence type="predicted"/>